<name>A0ACB7SH07_HYAAI</name>
<evidence type="ECO:0000313" key="2">
    <source>
        <dbReference type="Proteomes" id="UP000821845"/>
    </source>
</evidence>
<sequence>MSEAFSDDQSPTMNGGRLTCDCTIRTVDGGEFMAHRGYLCALSPFFRALFCVEYGSRSDVLLRNITASTVEALLGYCYSNNLRISDDNVTELLAASDMLLIDGARRLCLLYLLRNINIENCLGMAALAQWHHWPNFKVWHTSPEFLEISESLLVELLSSNELNVRCESDLLHAVEHWYSARNASAGEPRPDLCRILQTVRVGLCGTPALEYFCRVHPTMTLTRAYNEFVWEAKRQGPCLCSPSPLLLVQYAASREPHALAAAVSVDANGNGDSSSSSGAAATAAPRRSSTASRRQLPCERCGIARNPQRWLPRMPYEMLLVLGGWSSGQERDTIEAYDSRAGRWLMKHMQGFGPRAYHGVALLQKRLYVVGGMQDTEYLRTCDCFDIERCRWQGCSAMNIARGYISVVALKDYVYAIGGRNAVERTATVERYCPGSNQWTFVSSMKRRRSDGAACSFKGKPLYCKIYVSGGFNGQKVLFSVEEYTPSSDTWCMVRQLPSPRCSHQMAVLDGRIYVIGGYDGRHRLSSVVVSGDDQEPIFWRYVCPMKNGRSTFAVALLDDELYAIGGFDGTGTTAEVECYSPSVGLWRSTVPLNEPLSATAACTVRSLPVSRRLSACAER</sequence>
<comment type="caution">
    <text evidence="1">The sequence shown here is derived from an EMBL/GenBank/DDBJ whole genome shotgun (WGS) entry which is preliminary data.</text>
</comment>
<keyword evidence="2" id="KW-1185">Reference proteome</keyword>
<organism evidence="1 2">
    <name type="scientific">Hyalomma asiaticum</name>
    <name type="common">Tick</name>
    <dbReference type="NCBI Taxonomy" id="266040"/>
    <lineage>
        <taxon>Eukaryota</taxon>
        <taxon>Metazoa</taxon>
        <taxon>Ecdysozoa</taxon>
        <taxon>Arthropoda</taxon>
        <taxon>Chelicerata</taxon>
        <taxon>Arachnida</taxon>
        <taxon>Acari</taxon>
        <taxon>Parasitiformes</taxon>
        <taxon>Ixodida</taxon>
        <taxon>Ixodoidea</taxon>
        <taxon>Ixodidae</taxon>
        <taxon>Hyalomminae</taxon>
        <taxon>Hyalomma</taxon>
    </lineage>
</organism>
<dbReference type="EMBL" id="CM023484">
    <property type="protein sequence ID" value="KAH6934153.1"/>
    <property type="molecule type" value="Genomic_DNA"/>
</dbReference>
<accession>A0ACB7SH07</accession>
<evidence type="ECO:0000313" key="1">
    <source>
        <dbReference type="EMBL" id="KAH6934153.1"/>
    </source>
</evidence>
<protein>
    <submittedName>
        <fullName evidence="1">Uncharacterized protein</fullName>
    </submittedName>
</protein>
<reference evidence="1" key="1">
    <citation type="submission" date="2020-05" db="EMBL/GenBank/DDBJ databases">
        <title>Large-scale comparative analyses of tick genomes elucidate their genetic diversity and vector capacities.</title>
        <authorList>
            <person name="Jia N."/>
            <person name="Wang J."/>
            <person name="Shi W."/>
            <person name="Du L."/>
            <person name="Sun Y."/>
            <person name="Zhan W."/>
            <person name="Jiang J."/>
            <person name="Wang Q."/>
            <person name="Zhang B."/>
            <person name="Ji P."/>
            <person name="Sakyi L.B."/>
            <person name="Cui X."/>
            <person name="Yuan T."/>
            <person name="Jiang B."/>
            <person name="Yang W."/>
            <person name="Lam T.T.-Y."/>
            <person name="Chang Q."/>
            <person name="Ding S."/>
            <person name="Wang X."/>
            <person name="Zhu J."/>
            <person name="Ruan X."/>
            <person name="Zhao L."/>
            <person name="Wei J."/>
            <person name="Que T."/>
            <person name="Du C."/>
            <person name="Cheng J."/>
            <person name="Dai P."/>
            <person name="Han X."/>
            <person name="Huang E."/>
            <person name="Gao Y."/>
            <person name="Liu J."/>
            <person name="Shao H."/>
            <person name="Ye R."/>
            <person name="Li L."/>
            <person name="Wei W."/>
            <person name="Wang X."/>
            <person name="Wang C."/>
            <person name="Yang T."/>
            <person name="Huo Q."/>
            <person name="Li W."/>
            <person name="Guo W."/>
            <person name="Chen H."/>
            <person name="Zhou L."/>
            <person name="Ni X."/>
            <person name="Tian J."/>
            <person name="Zhou Y."/>
            <person name="Sheng Y."/>
            <person name="Liu T."/>
            <person name="Pan Y."/>
            <person name="Xia L."/>
            <person name="Li J."/>
            <person name="Zhao F."/>
            <person name="Cao W."/>
        </authorList>
    </citation>
    <scope>NUCLEOTIDE SEQUENCE</scope>
    <source>
        <strain evidence="1">Hyas-2018</strain>
    </source>
</reference>
<gene>
    <name evidence="1" type="ORF">HPB50_021052</name>
</gene>
<dbReference type="Proteomes" id="UP000821845">
    <property type="component" value="Chromosome 4"/>
</dbReference>
<proteinExistence type="predicted"/>